<evidence type="ECO:0000256" key="9">
    <source>
        <dbReference type="PIRSR" id="PIRSR036894-2"/>
    </source>
</evidence>
<dbReference type="InterPro" id="IPR014628">
    <property type="entry name" value="Man6P_isomerase_Firm_short"/>
</dbReference>
<dbReference type="RefSeq" id="WP_027447008.1">
    <property type="nucleotide sequence ID" value="NZ_AULJ01000045.1"/>
</dbReference>
<dbReference type="Proteomes" id="UP000030403">
    <property type="component" value="Unassembled WGS sequence"/>
</dbReference>
<evidence type="ECO:0000256" key="5">
    <source>
        <dbReference type="ARBA" id="ARBA00022833"/>
    </source>
</evidence>
<dbReference type="InterPro" id="IPR014710">
    <property type="entry name" value="RmlC-like_jellyroll"/>
</dbReference>
<evidence type="ECO:0000256" key="7">
    <source>
        <dbReference type="PIRNR" id="PIRNR036894"/>
    </source>
</evidence>
<dbReference type="GO" id="GO:0008270">
    <property type="term" value="F:zinc ion binding"/>
    <property type="evidence" value="ECO:0007669"/>
    <property type="project" value="UniProtKB-UniRule"/>
</dbReference>
<dbReference type="GO" id="GO:0004476">
    <property type="term" value="F:mannose-6-phosphate isomerase activity"/>
    <property type="evidence" value="ECO:0007669"/>
    <property type="project" value="UniProtKB-UniRule"/>
</dbReference>
<dbReference type="OrthoDB" id="9808275at2"/>
<protein>
    <recommendedName>
        <fullName evidence="3 7">Mannose-6-phosphate isomerase</fullName>
        <ecNumber evidence="3 7">5.3.1.8</ecNumber>
    </recommendedName>
</protein>
<evidence type="ECO:0000313" key="12">
    <source>
        <dbReference type="EMBL" id="KGX85245.1"/>
    </source>
</evidence>
<evidence type="ECO:0000256" key="6">
    <source>
        <dbReference type="ARBA" id="ARBA00023235"/>
    </source>
</evidence>
<dbReference type="InterPro" id="IPR011051">
    <property type="entry name" value="RmlC_Cupin_sf"/>
</dbReference>
<dbReference type="PANTHER" id="PTHR42742:SF3">
    <property type="entry name" value="FRUCTOKINASE"/>
    <property type="match status" value="1"/>
</dbReference>
<dbReference type="CDD" id="cd07010">
    <property type="entry name" value="cupin_PMI_type_I_N_bac"/>
    <property type="match status" value="1"/>
</dbReference>
<dbReference type="Pfam" id="PF20511">
    <property type="entry name" value="PMI_typeI_cat"/>
    <property type="match status" value="1"/>
</dbReference>
<name>A0A0A5G2C6_9BACI</name>
<comment type="caution">
    <text evidence="12">The sequence shown here is derived from an EMBL/GenBank/DDBJ whole genome shotgun (WGS) entry which is preliminary data.</text>
</comment>
<dbReference type="NCBIfam" id="TIGR00218">
    <property type="entry name" value="manA"/>
    <property type="match status" value="1"/>
</dbReference>
<dbReference type="PIRSF" id="PIRSF036894">
    <property type="entry name" value="PMI_Firm_short"/>
    <property type="match status" value="1"/>
</dbReference>
<feature type="binding site" evidence="8">
    <location>
        <position position="116"/>
    </location>
    <ligand>
        <name>Zn(2+)</name>
        <dbReference type="ChEBI" id="CHEBI:29105"/>
    </ligand>
</feature>
<feature type="domain" description="Mannose-6-phosphate isomerase cupin" evidence="11">
    <location>
        <begin position="239"/>
        <end position="316"/>
    </location>
</feature>
<dbReference type="EMBL" id="AVPF01000042">
    <property type="protein sequence ID" value="KGX85245.1"/>
    <property type="molecule type" value="Genomic_DNA"/>
</dbReference>
<keyword evidence="5 7" id="KW-0862">Zinc</keyword>
<comment type="catalytic activity">
    <reaction evidence="1 7">
        <text>D-mannose 6-phosphate = D-fructose 6-phosphate</text>
        <dbReference type="Rhea" id="RHEA:12356"/>
        <dbReference type="ChEBI" id="CHEBI:58735"/>
        <dbReference type="ChEBI" id="CHEBI:61527"/>
        <dbReference type="EC" id="5.3.1.8"/>
    </reaction>
</comment>
<evidence type="ECO:0000256" key="3">
    <source>
        <dbReference type="ARBA" id="ARBA00011956"/>
    </source>
</evidence>
<dbReference type="EC" id="5.3.1.8" evidence="3 7"/>
<dbReference type="GO" id="GO:0005975">
    <property type="term" value="P:carbohydrate metabolic process"/>
    <property type="evidence" value="ECO:0007669"/>
    <property type="project" value="UniProtKB-UniRule"/>
</dbReference>
<proteinExistence type="inferred from homology"/>
<dbReference type="eggNOG" id="COG1482">
    <property type="taxonomic scope" value="Bacteria"/>
</dbReference>
<evidence type="ECO:0000313" key="13">
    <source>
        <dbReference type="Proteomes" id="UP000030403"/>
    </source>
</evidence>
<dbReference type="InterPro" id="IPR051804">
    <property type="entry name" value="Carb_Metab_Reg_Kinase/Isom"/>
</dbReference>
<dbReference type="Gene3D" id="2.60.120.10">
    <property type="entry name" value="Jelly Rolls"/>
    <property type="match status" value="2"/>
</dbReference>
<evidence type="ECO:0000259" key="10">
    <source>
        <dbReference type="Pfam" id="PF20511"/>
    </source>
</evidence>
<evidence type="ECO:0000259" key="11">
    <source>
        <dbReference type="Pfam" id="PF21621"/>
    </source>
</evidence>
<gene>
    <name evidence="12" type="ORF">N783_15075</name>
</gene>
<dbReference type="STRING" id="1385511.GCA_000425225_03409"/>
<dbReference type="Pfam" id="PF21621">
    <property type="entry name" value="MPI_cupin_dom"/>
    <property type="match status" value="1"/>
</dbReference>
<feature type="active site" evidence="9">
    <location>
        <position position="193"/>
    </location>
</feature>
<evidence type="ECO:0000256" key="8">
    <source>
        <dbReference type="PIRSR" id="PIRSR036894-1"/>
    </source>
</evidence>
<reference evidence="12 13" key="1">
    <citation type="submission" date="2013-08" db="EMBL/GenBank/DDBJ databases">
        <authorList>
            <person name="Huang J."/>
            <person name="Wang G."/>
        </authorList>
    </citation>
    <scope>NUCLEOTIDE SEQUENCE [LARGE SCALE GENOMIC DNA]</scope>
    <source>
        <strain evidence="12 13">BH030004</strain>
    </source>
</reference>
<comment type="similarity">
    <text evidence="2 7">Belongs to the mannose-6-phosphate isomerase type 1 family.</text>
</comment>
<keyword evidence="13" id="KW-1185">Reference proteome</keyword>
<dbReference type="AlphaFoldDB" id="A0A0A5G2C6"/>
<sequence>MTEPLFLQPIFKERIWGGTKLKEEFHYEIPSSQTGECWAISAHKNGQSVVENGLYEGISLDKVWEEHPELFGHYQSEVFPLLTKILDANRDLSVQVHPDDTYAQEHEGDHEFGKTECWYIIDCEPGAELIFGHHAQTRDELEHMIQSGKWDDLLRKVHINPGDFFYVPSGTIHALCEGTLVLETQQSSDTTYRVYDYDRVDAEGNTRDLHLDQAIEVTNVPHEDNELSFMEEQRTGAFITTLVESEFFSVFKYVLDGAGSFKQDSYFQLFSVIDGEATMTVGGETYKVHKGDHFILTSQIEEFTLDGDATIIVSHP</sequence>
<feature type="binding site" evidence="8">
    <location>
        <position position="173"/>
    </location>
    <ligand>
        <name>Zn(2+)</name>
        <dbReference type="ChEBI" id="CHEBI:29105"/>
    </ligand>
</feature>
<dbReference type="PANTHER" id="PTHR42742">
    <property type="entry name" value="TRANSCRIPTIONAL REPRESSOR MPRA"/>
    <property type="match status" value="1"/>
</dbReference>
<dbReference type="SUPFAM" id="SSF51182">
    <property type="entry name" value="RmlC-like cupins"/>
    <property type="match status" value="1"/>
</dbReference>
<feature type="binding site" evidence="8">
    <location>
        <position position="97"/>
    </location>
    <ligand>
        <name>Zn(2+)</name>
        <dbReference type="ChEBI" id="CHEBI:29105"/>
    </ligand>
</feature>
<comment type="cofactor">
    <cofactor evidence="8">
        <name>Zn(2+)</name>
        <dbReference type="ChEBI" id="CHEBI:29105"/>
    </cofactor>
    <text evidence="8">Binds 1 zinc ion per subunit.</text>
</comment>
<evidence type="ECO:0000256" key="1">
    <source>
        <dbReference type="ARBA" id="ARBA00000757"/>
    </source>
</evidence>
<organism evidence="12 13">
    <name type="scientific">Pontibacillus marinus BH030004 = DSM 16465</name>
    <dbReference type="NCBI Taxonomy" id="1385511"/>
    <lineage>
        <taxon>Bacteria</taxon>
        <taxon>Bacillati</taxon>
        <taxon>Bacillota</taxon>
        <taxon>Bacilli</taxon>
        <taxon>Bacillales</taxon>
        <taxon>Bacillaceae</taxon>
        <taxon>Pontibacillus</taxon>
    </lineage>
</organism>
<keyword evidence="6 7" id="KW-0413">Isomerase</keyword>
<keyword evidence="4 7" id="KW-0479">Metal-binding</keyword>
<evidence type="ECO:0000256" key="4">
    <source>
        <dbReference type="ARBA" id="ARBA00022723"/>
    </source>
</evidence>
<accession>A0A0A5G2C6</accession>
<dbReference type="InterPro" id="IPR001250">
    <property type="entry name" value="Man6P_Isoase-1"/>
</dbReference>
<dbReference type="InterPro" id="IPR049071">
    <property type="entry name" value="MPI_cupin_dom"/>
</dbReference>
<dbReference type="InterPro" id="IPR046457">
    <property type="entry name" value="PMI_typeI_cat"/>
</dbReference>
<feature type="domain" description="Phosphomannose isomerase type I catalytic" evidence="10">
    <location>
        <begin position="6"/>
        <end position="104"/>
    </location>
</feature>
<evidence type="ECO:0000256" key="2">
    <source>
        <dbReference type="ARBA" id="ARBA00010772"/>
    </source>
</evidence>